<organism evidence="4 5">
    <name type="scientific">Halocalculus aciditolerans</name>
    <dbReference type="NCBI Taxonomy" id="1383812"/>
    <lineage>
        <taxon>Archaea</taxon>
        <taxon>Methanobacteriati</taxon>
        <taxon>Methanobacteriota</taxon>
        <taxon>Stenosarchaea group</taxon>
        <taxon>Halobacteria</taxon>
        <taxon>Halobacteriales</taxon>
        <taxon>Halobacteriaceae</taxon>
        <taxon>Halocalculus</taxon>
    </lineage>
</organism>
<evidence type="ECO:0000313" key="4">
    <source>
        <dbReference type="EMBL" id="GGL51243.1"/>
    </source>
</evidence>
<sequence length="116" mass="12445">MSSLREALQNLPDGVFADLLESDDAYLLVLDLPGVTPDGVDLSVEGLTLHVSARRDKAVPEGFSYHREDRALFLDADVPLPPDATETEASASLDDGVLEVTIPKRASSGRTIPVED</sequence>
<accession>A0A830FGR4</accession>
<dbReference type="RefSeq" id="WP_188975860.1">
    <property type="nucleotide sequence ID" value="NZ_BMPG01000001.1"/>
</dbReference>
<dbReference type="Gene3D" id="2.60.40.790">
    <property type="match status" value="1"/>
</dbReference>
<dbReference type="SUPFAM" id="SSF49764">
    <property type="entry name" value="HSP20-like chaperones"/>
    <property type="match status" value="1"/>
</dbReference>
<comment type="caution">
    <text evidence="4">The sequence shown here is derived from an EMBL/GenBank/DDBJ whole genome shotgun (WGS) entry which is preliminary data.</text>
</comment>
<evidence type="ECO:0000256" key="2">
    <source>
        <dbReference type="RuleBase" id="RU003616"/>
    </source>
</evidence>
<dbReference type="Pfam" id="PF00011">
    <property type="entry name" value="HSP20"/>
    <property type="match status" value="1"/>
</dbReference>
<dbReference type="Proteomes" id="UP000607197">
    <property type="component" value="Unassembled WGS sequence"/>
</dbReference>
<proteinExistence type="inferred from homology"/>
<protein>
    <submittedName>
        <fullName evidence="4">Molecular chaperone Hsp20</fullName>
    </submittedName>
</protein>
<evidence type="ECO:0000256" key="1">
    <source>
        <dbReference type="PROSITE-ProRule" id="PRU00285"/>
    </source>
</evidence>
<dbReference type="CDD" id="cd06464">
    <property type="entry name" value="ACD_sHsps-like"/>
    <property type="match status" value="1"/>
</dbReference>
<dbReference type="InterPro" id="IPR008978">
    <property type="entry name" value="HSP20-like_chaperone"/>
</dbReference>
<feature type="domain" description="SHSP" evidence="3">
    <location>
        <begin position="6"/>
        <end position="116"/>
    </location>
</feature>
<evidence type="ECO:0000313" key="5">
    <source>
        <dbReference type="Proteomes" id="UP000607197"/>
    </source>
</evidence>
<dbReference type="InterPro" id="IPR031107">
    <property type="entry name" value="Small_HSP"/>
</dbReference>
<dbReference type="PANTHER" id="PTHR11527">
    <property type="entry name" value="HEAT-SHOCK PROTEIN 20 FAMILY MEMBER"/>
    <property type="match status" value="1"/>
</dbReference>
<dbReference type="AlphaFoldDB" id="A0A830FGR4"/>
<gene>
    <name evidence="4" type="ORF">GCM10009039_06860</name>
</gene>
<dbReference type="PROSITE" id="PS01031">
    <property type="entry name" value="SHSP"/>
    <property type="match status" value="1"/>
</dbReference>
<reference evidence="4" key="1">
    <citation type="journal article" date="2014" name="Int. J. Syst. Evol. Microbiol.">
        <title>Complete genome sequence of Corynebacterium casei LMG S-19264T (=DSM 44701T), isolated from a smear-ripened cheese.</title>
        <authorList>
            <consortium name="US DOE Joint Genome Institute (JGI-PGF)"/>
            <person name="Walter F."/>
            <person name="Albersmeier A."/>
            <person name="Kalinowski J."/>
            <person name="Ruckert C."/>
        </authorList>
    </citation>
    <scope>NUCLEOTIDE SEQUENCE</scope>
    <source>
        <strain evidence="4">JCM 19596</strain>
    </source>
</reference>
<evidence type="ECO:0000259" key="3">
    <source>
        <dbReference type="PROSITE" id="PS01031"/>
    </source>
</evidence>
<dbReference type="InterPro" id="IPR002068">
    <property type="entry name" value="A-crystallin/Hsp20_dom"/>
</dbReference>
<name>A0A830FGR4_9EURY</name>
<dbReference type="OrthoDB" id="261383at2157"/>
<comment type="similarity">
    <text evidence="1 2">Belongs to the small heat shock protein (HSP20) family.</text>
</comment>
<keyword evidence="5" id="KW-1185">Reference proteome</keyword>
<reference evidence="4" key="2">
    <citation type="submission" date="2020-09" db="EMBL/GenBank/DDBJ databases">
        <authorList>
            <person name="Sun Q."/>
            <person name="Ohkuma M."/>
        </authorList>
    </citation>
    <scope>NUCLEOTIDE SEQUENCE</scope>
    <source>
        <strain evidence="4">JCM 19596</strain>
    </source>
</reference>
<dbReference type="EMBL" id="BMPG01000001">
    <property type="protein sequence ID" value="GGL51243.1"/>
    <property type="molecule type" value="Genomic_DNA"/>
</dbReference>